<dbReference type="Proteomes" id="UP001249851">
    <property type="component" value="Unassembled WGS sequence"/>
</dbReference>
<organism evidence="1 2">
    <name type="scientific">Acropora cervicornis</name>
    <name type="common">Staghorn coral</name>
    <dbReference type="NCBI Taxonomy" id="6130"/>
    <lineage>
        <taxon>Eukaryota</taxon>
        <taxon>Metazoa</taxon>
        <taxon>Cnidaria</taxon>
        <taxon>Anthozoa</taxon>
        <taxon>Hexacorallia</taxon>
        <taxon>Scleractinia</taxon>
        <taxon>Astrocoeniina</taxon>
        <taxon>Acroporidae</taxon>
        <taxon>Acropora</taxon>
    </lineage>
</organism>
<reference evidence="1" key="2">
    <citation type="journal article" date="2023" name="Science">
        <title>Genomic signatures of disease resistance in endangered staghorn corals.</title>
        <authorList>
            <person name="Vollmer S.V."/>
            <person name="Selwyn J.D."/>
            <person name="Despard B.A."/>
            <person name="Roesel C.L."/>
        </authorList>
    </citation>
    <scope>NUCLEOTIDE SEQUENCE</scope>
    <source>
        <strain evidence="1">K2</strain>
    </source>
</reference>
<name>A0AAD9UXC7_ACRCE</name>
<gene>
    <name evidence="1" type="ORF">P5673_025234</name>
</gene>
<comment type="caution">
    <text evidence="1">The sequence shown here is derived from an EMBL/GenBank/DDBJ whole genome shotgun (WGS) entry which is preliminary data.</text>
</comment>
<dbReference type="AlphaFoldDB" id="A0AAD9UXC7"/>
<evidence type="ECO:0000313" key="1">
    <source>
        <dbReference type="EMBL" id="KAK2553474.1"/>
    </source>
</evidence>
<evidence type="ECO:0008006" key="3">
    <source>
        <dbReference type="Google" id="ProtNLM"/>
    </source>
</evidence>
<keyword evidence="2" id="KW-1185">Reference proteome</keyword>
<evidence type="ECO:0000313" key="2">
    <source>
        <dbReference type="Proteomes" id="UP001249851"/>
    </source>
</evidence>
<reference evidence="1" key="1">
    <citation type="journal article" date="2023" name="G3 (Bethesda)">
        <title>Whole genome assembly and annotation of the endangered Caribbean coral Acropora cervicornis.</title>
        <authorList>
            <person name="Selwyn J.D."/>
            <person name="Vollmer S.V."/>
        </authorList>
    </citation>
    <scope>NUCLEOTIDE SEQUENCE</scope>
    <source>
        <strain evidence="1">K2</strain>
    </source>
</reference>
<sequence>MSTSTEAVCATHKLWEKPQEMESPLLVSLATKYQILEGKMRKLEQSIKCCICTEWKKNVPFLCSHGICQYCVDE</sequence>
<protein>
    <recommendedName>
        <fullName evidence="3">RING-type domain-containing protein</fullName>
    </recommendedName>
</protein>
<proteinExistence type="predicted"/>
<dbReference type="EMBL" id="JARQWQ010000077">
    <property type="protein sequence ID" value="KAK2553474.1"/>
    <property type="molecule type" value="Genomic_DNA"/>
</dbReference>
<accession>A0AAD9UXC7</accession>
<feature type="non-terminal residue" evidence="1">
    <location>
        <position position="74"/>
    </location>
</feature>